<sequence>MKDAILTEIMMRRGANKAIAEGCNLSTAAVSQWVRVPKRHVEKVSELMKVPPQKLRPDLFCEPTNEGIAA</sequence>
<evidence type="ECO:0000313" key="2">
    <source>
        <dbReference type="Proteomes" id="UP000270034"/>
    </source>
</evidence>
<dbReference type="GO" id="GO:0003677">
    <property type="term" value="F:DNA binding"/>
    <property type="evidence" value="ECO:0007669"/>
    <property type="project" value="InterPro"/>
</dbReference>
<gene>
    <name evidence="1" type="ORF">AcetOrient_orf00595</name>
</gene>
<protein>
    <submittedName>
        <fullName evidence="1">Chaperone</fullName>
    </submittedName>
</protein>
<proteinExistence type="predicted"/>
<dbReference type="AlphaFoldDB" id="A0A2Z5ZE53"/>
<accession>A0A2Z5ZE53</accession>
<dbReference type="InterPro" id="IPR010982">
    <property type="entry name" value="Lambda_DNA-bd_dom_sf"/>
</dbReference>
<dbReference type="Gene3D" id="1.10.260.40">
    <property type="entry name" value="lambda repressor-like DNA-binding domains"/>
    <property type="match status" value="1"/>
</dbReference>
<dbReference type="EMBL" id="AP018515">
    <property type="protein sequence ID" value="BBC78760.1"/>
    <property type="molecule type" value="Genomic_DNA"/>
</dbReference>
<dbReference type="KEGG" id="aot:AcetOri_orf00595"/>
<evidence type="ECO:0000313" key="1">
    <source>
        <dbReference type="EMBL" id="BBC78760.1"/>
    </source>
</evidence>
<name>A0A2Z5ZE53_9PROT</name>
<dbReference type="Proteomes" id="UP000270034">
    <property type="component" value="Chromosome"/>
</dbReference>
<organism evidence="1 2">
    <name type="scientific">Acetobacter orientalis</name>
    <dbReference type="NCBI Taxonomy" id="146474"/>
    <lineage>
        <taxon>Bacteria</taxon>
        <taxon>Pseudomonadati</taxon>
        <taxon>Pseudomonadota</taxon>
        <taxon>Alphaproteobacteria</taxon>
        <taxon>Acetobacterales</taxon>
        <taxon>Acetobacteraceae</taxon>
        <taxon>Acetobacter</taxon>
    </lineage>
</organism>
<reference evidence="1 2" key="1">
    <citation type="submission" date="2018-02" db="EMBL/GenBank/DDBJ databases">
        <title>Acetobacter orientalis genome.</title>
        <authorList>
            <person name="Nakashima N."/>
            <person name="Tamura T."/>
        </authorList>
    </citation>
    <scope>NUCLEOTIDE SEQUENCE [LARGE SCALE GENOMIC DNA]</scope>
    <source>
        <strain evidence="1 2">FAN1</strain>
    </source>
</reference>